<evidence type="ECO:0000313" key="3">
    <source>
        <dbReference type="Proteomes" id="UP000298138"/>
    </source>
</evidence>
<evidence type="ECO:0000313" key="2">
    <source>
        <dbReference type="EMBL" id="TGZ79126.1"/>
    </source>
</evidence>
<feature type="compositionally biased region" description="Pro residues" evidence="1">
    <location>
        <begin position="28"/>
        <end position="38"/>
    </location>
</feature>
<organism evidence="2 3">
    <name type="scientific">Ascodesmis nigricans</name>
    <dbReference type="NCBI Taxonomy" id="341454"/>
    <lineage>
        <taxon>Eukaryota</taxon>
        <taxon>Fungi</taxon>
        <taxon>Dikarya</taxon>
        <taxon>Ascomycota</taxon>
        <taxon>Pezizomycotina</taxon>
        <taxon>Pezizomycetes</taxon>
        <taxon>Pezizales</taxon>
        <taxon>Ascodesmidaceae</taxon>
        <taxon>Ascodesmis</taxon>
    </lineage>
</organism>
<dbReference type="Proteomes" id="UP000298138">
    <property type="component" value="Unassembled WGS sequence"/>
</dbReference>
<sequence length="127" mass="13554">MNNDDDDDDAAAAASSAQNIVISDTIPAIPPPPPPPPSSSSSWRGRKNKTPNPNPKPNSTIIDRKQLKPGRKPGSLEHIFLTPPSNPSEDPLLRATPTPAATTAGHHRIGYIGVRFGSPTHYCTYTL</sequence>
<proteinExistence type="predicted"/>
<dbReference type="EMBL" id="ML220134">
    <property type="protein sequence ID" value="TGZ79126.1"/>
    <property type="molecule type" value="Genomic_DNA"/>
</dbReference>
<name>A0A4S2MPL5_9PEZI</name>
<feature type="region of interest" description="Disordered" evidence="1">
    <location>
        <begin position="1"/>
        <end position="103"/>
    </location>
</feature>
<evidence type="ECO:0000256" key="1">
    <source>
        <dbReference type="SAM" id="MobiDB-lite"/>
    </source>
</evidence>
<keyword evidence="3" id="KW-1185">Reference proteome</keyword>
<accession>A0A4S2MPL5</accession>
<dbReference type="AlphaFoldDB" id="A0A4S2MPL5"/>
<feature type="compositionally biased region" description="Acidic residues" evidence="1">
    <location>
        <begin position="1"/>
        <end position="10"/>
    </location>
</feature>
<protein>
    <submittedName>
        <fullName evidence="2">Uncharacterized protein</fullName>
    </submittedName>
</protein>
<gene>
    <name evidence="2" type="ORF">EX30DRAFT_350453</name>
</gene>
<dbReference type="InParanoid" id="A0A4S2MPL5"/>
<reference evidence="2 3" key="1">
    <citation type="submission" date="2019-04" db="EMBL/GenBank/DDBJ databases">
        <title>Comparative genomics and transcriptomics to analyze fruiting body development in filamentous ascomycetes.</title>
        <authorList>
            <consortium name="DOE Joint Genome Institute"/>
            <person name="Lutkenhaus R."/>
            <person name="Traeger S."/>
            <person name="Breuer J."/>
            <person name="Kuo A."/>
            <person name="Lipzen A."/>
            <person name="Pangilinan J."/>
            <person name="Dilworth D."/>
            <person name="Sandor L."/>
            <person name="Poggeler S."/>
            <person name="Barry K."/>
            <person name="Grigoriev I.V."/>
            <person name="Nowrousian M."/>
        </authorList>
    </citation>
    <scope>NUCLEOTIDE SEQUENCE [LARGE SCALE GENOMIC DNA]</scope>
    <source>
        <strain evidence="2 3">CBS 389.68</strain>
    </source>
</reference>